<organism evidence="1 2">
    <name type="scientific">Pelomonas parva</name>
    <dbReference type="NCBI Taxonomy" id="3299032"/>
    <lineage>
        <taxon>Bacteria</taxon>
        <taxon>Pseudomonadati</taxon>
        <taxon>Pseudomonadota</taxon>
        <taxon>Betaproteobacteria</taxon>
        <taxon>Burkholderiales</taxon>
        <taxon>Sphaerotilaceae</taxon>
        <taxon>Roseateles</taxon>
    </lineage>
</organism>
<keyword evidence="2" id="KW-1185">Reference proteome</keyword>
<dbReference type="RefSeq" id="WP_394483077.1">
    <property type="nucleotide sequence ID" value="NZ_JBIGHV010000010.1"/>
</dbReference>
<comment type="caution">
    <text evidence="1">The sequence shown here is derived from an EMBL/GenBank/DDBJ whole genome shotgun (WGS) entry which is preliminary data.</text>
</comment>
<accession>A0ABW7FB75</accession>
<name>A0ABW7FB75_9BURK</name>
<proteinExistence type="predicted"/>
<dbReference type="EMBL" id="JBIGHV010000010">
    <property type="protein sequence ID" value="MFG6432865.1"/>
    <property type="molecule type" value="Genomic_DNA"/>
</dbReference>
<evidence type="ECO:0000313" key="1">
    <source>
        <dbReference type="EMBL" id="MFG6432865.1"/>
    </source>
</evidence>
<sequence>MDSLLKCTGFPPFQRLKQQTFQRKLTATAEVCLVGRPQRAQHQSLRQLTGRVSRRLLHARQREFGG</sequence>
<evidence type="ECO:0000313" key="2">
    <source>
        <dbReference type="Proteomes" id="UP001606210"/>
    </source>
</evidence>
<protein>
    <submittedName>
        <fullName evidence="1">Uncharacterized protein</fullName>
    </submittedName>
</protein>
<reference evidence="1 2" key="1">
    <citation type="submission" date="2024-08" db="EMBL/GenBank/DDBJ databases">
        <authorList>
            <person name="Lu H."/>
        </authorList>
    </citation>
    <scope>NUCLEOTIDE SEQUENCE [LARGE SCALE GENOMIC DNA]</scope>
    <source>
        <strain evidence="1 2">LYH14W</strain>
    </source>
</reference>
<gene>
    <name evidence="1" type="ORF">ACG00Y_23315</name>
</gene>
<dbReference type="Proteomes" id="UP001606210">
    <property type="component" value="Unassembled WGS sequence"/>
</dbReference>